<dbReference type="EMBL" id="JANBPY010000014">
    <property type="protein sequence ID" value="KAJ1969907.1"/>
    <property type="molecule type" value="Genomic_DNA"/>
</dbReference>
<feature type="binding site" evidence="9">
    <location>
        <begin position="171"/>
        <end position="176"/>
    </location>
    <ligand>
        <name>ATP</name>
        <dbReference type="ChEBI" id="CHEBI:30616"/>
    </ligand>
</feature>
<keyword evidence="6 9" id="KW-0665">Pyrimidine biosynthesis</keyword>
<comment type="cofactor">
    <cofactor evidence="9">
        <name>Mg(2+)</name>
        <dbReference type="ChEBI" id="CHEBI:18420"/>
    </cofactor>
    <text evidence="9">Binds 1 Mg(2+) ion per monomer.</text>
</comment>
<evidence type="ECO:0000313" key="11">
    <source>
        <dbReference type="Proteomes" id="UP001150925"/>
    </source>
</evidence>
<evidence type="ECO:0000256" key="7">
    <source>
        <dbReference type="ARBA" id="ARBA00023242"/>
    </source>
</evidence>
<dbReference type="GO" id="GO:0019205">
    <property type="term" value="F:nucleobase-containing compound kinase activity"/>
    <property type="evidence" value="ECO:0007669"/>
    <property type="project" value="InterPro"/>
</dbReference>
<dbReference type="Gene3D" id="3.40.50.300">
    <property type="entry name" value="P-loop containing nucleotide triphosphate hydrolases"/>
    <property type="match status" value="1"/>
</dbReference>
<evidence type="ECO:0000256" key="8">
    <source>
        <dbReference type="ARBA" id="ARBA00048116"/>
    </source>
</evidence>
<dbReference type="PROSITE" id="PS00113">
    <property type="entry name" value="ADENYLATE_KINASE"/>
    <property type="match status" value="1"/>
</dbReference>
<dbReference type="InterPro" id="IPR027417">
    <property type="entry name" value="P-loop_NTPase"/>
</dbReference>
<feature type="binding site" evidence="9">
    <location>
        <position position="197"/>
    </location>
    <ligand>
        <name>a ribonucleoside 5'-phosphate</name>
        <dbReference type="ChEBI" id="CHEBI:58043"/>
    </ligand>
</feature>
<evidence type="ECO:0000256" key="4">
    <source>
        <dbReference type="ARBA" id="ARBA00022777"/>
    </source>
</evidence>
<evidence type="ECO:0000256" key="9">
    <source>
        <dbReference type="HAMAP-Rule" id="MF_03172"/>
    </source>
</evidence>
<comment type="catalytic activity">
    <reaction evidence="8 9">
        <text>UMP + ATP = UDP + ADP</text>
        <dbReference type="Rhea" id="RHEA:24400"/>
        <dbReference type="ChEBI" id="CHEBI:30616"/>
        <dbReference type="ChEBI" id="CHEBI:57865"/>
        <dbReference type="ChEBI" id="CHEBI:58223"/>
        <dbReference type="ChEBI" id="CHEBI:456216"/>
        <dbReference type="EC" id="2.7.4.14"/>
    </reaction>
</comment>
<comment type="domain">
    <text evidence="9">Consists of three domains, a large central CORE domain and two small peripheral domains, NMPbind and LID, which undergo movements during catalysis. The LID domain closes over the site of phosphoryl transfer upon ATP binding. Assembling and dissambling the active center during each catalytic cycle provides an effective means to prevent ATP hydrolysis.</text>
</comment>
<organism evidence="10 11">
    <name type="scientific">Dispira parvispora</name>
    <dbReference type="NCBI Taxonomy" id="1520584"/>
    <lineage>
        <taxon>Eukaryota</taxon>
        <taxon>Fungi</taxon>
        <taxon>Fungi incertae sedis</taxon>
        <taxon>Zoopagomycota</taxon>
        <taxon>Kickxellomycotina</taxon>
        <taxon>Dimargaritomycetes</taxon>
        <taxon>Dimargaritales</taxon>
        <taxon>Dimargaritaceae</taxon>
        <taxon>Dispira</taxon>
    </lineage>
</organism>
<feature type="region of interest" description="LID" evidence="9">
    <location>
        <begin position="283"/>
        <end position="293"/>
    </location>
</feature>
<keyword evidence="1 9" id="KW-0963">Cytoplasm</keyword>
<dbReference type="Pfam" id="PF00406">
    <property type="entry name" value="ADK"/>
    <property type="match status" value="1"/>
</dbReference>
<dbReference type="GO" id="GO:0005524">
    <property type="term" value="F:ATP binding"/>
    <property type="evidence" value="ECO:0007669"/>
    <property type="project" value="UniProtKB-KW"/>
</dbReference>
<comment type="subcellular location">
    <subcellularLocation>
        <location evidence="9">Cytoplasm</location>
    </subcellularLocation>
    <subcellularLocation>
        <location evidence="9">Nucleus</location>
    </subcellularLocation>
    <text evidence="9">Predominantly cytoplasmic.</text>
</comment>
<dbReference type="FunFam" id="3.40.50.300:FF:000315">
    <property type="entry name" value="Adenylate kinase 1"/>
    <property type="match status" value="1"/>
</dbReference>
<dbReference type="NCBIfam" id="TIGR01359">
    <property type="entry name" value="UMP_CMP_kin_fam"/>
    <property type="match status" value="1"/>
</dbReference>
<protein>
    <recommendedName>
        <fullName evidence="9">Uridylate kinase</fullName>
        <shortName evidence="9">UK</shortName>
        <ecNumber evidence="9">2.7.4.14</ecNumber>
    </recommendedName>
    <alternativeName>
        <fullName evidence="9">ATP:UMP phosphotransferase</fullName>
    </alternativeName>
    <alternativeName>
        <fullName evidence="9">Deoxycytidylate kinase</fullName>
        <shortName evidence="9">CK</shortName>
        <shortName evidence="9">dCMP kinase</shortName>
    </alternativeName>
    <alternativeName>
        <fullName evidence="9">Uridine monophosphate kinase</fullName>
        <shortName evidence="9">UMP kinase</shortName>
        <shortName evidence="9">UMPK</shortName>
    </alternativeName>
</protein>
<dbReference type="GO" id="GO:0009123">
    <property type="term" value="P:nucleoside monophosphate metabolic process"/>
    <property type="evidence" value="ECO:0007669"/>
    <property type="project" value="UniProtKB-ARBA"/>
</dbReference>
<accession>A0A9W8AW63</accession>
<dbReference type="InterPro" id="IPR006266">
    <property type="entry name" value="UMP_CMP_kinase"/>
</dbReference>
<comment type="function">
    <text evidence="9">Catalyzes the phosphorylation of pyrimidine nucleoside monophosphates at the expense of ATP. Plays an important role in de novo pyrimidine nucleotide biosynthesis. Has preference for UMP and dUMP as phosphate acceptors, but can also use CMP, dCMP and AMP.</text>
</comment>
<gene>
    <name evidence="10" type="primary">URA6</name>
    <name evidence="10" type="ORF">IWQ62_000308</name>
</gene>
<evidence type="ECO:0000256" key="6">
    <source>
        <dbReference type="ARBA" id="ARBA00022975"/>
    </source>
</evidence>
<dbReference type="GO" id="GO:0006207">
    <property type="term" value="P:'de novo' pyrimidine nucleobase biosynthetic process"/>
    <property type="evidence" value="ECO:0007669"/>
    <property type="project" value="InterPro"/>
</dbReference>
<evidence type="ECO:0000256" key="5">
    <source>
        <dbReference type="ARBA" id="ARBA00022840"/>
    </source>
</evidence>
<feature type="binding site" evidence="9">
    <location>
        <begin position="219"/>
        <end position="221"/>
    </location>
    <ligand>
        <name>a ribonucleoside 5'-phosphate</name>
        <dbReference type="ChEBI" id="CHEBI:58043"/>
    </ligand>
</feature>
<dbReference type="GO" id="GO:0005737">
    <property type="term" value="C:cytoplasm"/>
    <property type="evidence" value="ECO:0007669"/>
    <property type="project" value="UniProtKB-SubCell"/>
</dbReference>
<feature type="binding site" evidence="9">
    <location>
        <position position="253"/>
    </location>
    <ligand>
        <name>a ribonucleoside 5'-phosphate</name>
        <dbReference type="ChEBI" id="CHEBI:58043"/>
    </ligand>
</feature>
<keyword evidence="5 9" id="KW-0067">ATP-binding</keyword>
<feature type="binding site" evidence="9">
    <location>
        <position position="284"/>
    </location>
    <ligand>
        <name>ATP</name>
        <dbReference type="ChEBI" id="CHEBI:30616"/>
    </ligand>
</feature>
<evidence type="ECO:0000256" key="2">
    <source>
        <dbReference type="ARBA" id="ARBA00022679"/>
    </source>
</evidence>
<dbReference type="AlphaFoldDB" id="A0A9W8AW63"/>
<dbReference type="PANTHER" id="PTHR23359">
    <property type="entry name" value="NUCLEOTIDE KINASE"/>
    <property type="match status" value="1"/>
</dbReference>
<reference evidence="10" key="1">
    <citation type="submission" date="2022-07" db="EMBL/GenBank/DDBJ databases">
        <title>Phylogenomic reconstructions and comparative analyses of Kickxellomycotina fungi.</title>
        <authorList>
            <person name="Reynolds N.K."/>
            <person name="Stajich J.E."/>
            <person name="Barry K."/>
            <person name="Grigoriev I.V."/>
            <person name="Crous P."/>
            <person name="Smith M.E."/>
        </authorList>
    </citation>
    <scope>NUCLEOTIDE SEQUENCE</scope>
    <source>
        <strain evidence="10">RSA 1196</strain>
    </source>
</reference>
<dbReference type="HAMAP" id="MF_00235">
    <property type="entry name" value="Adenylate_kinase_Adk"/>
    <property type="match status" value="1"/>
</dbReference>
<dbReference type="InterPro" id="IPR000850">
    <property type="entry name" value="Adenylat/UMP-CMP_kin"/>
</dbReference>
<evidence type="ECO:0000256" key="1">
    <source>
        <dbReference type="ARBA" id="ARBA00022490"/>
    </source>
</evidence>
<keyword evidence="3 9" id="KW-0547">Nucleotide-binding</keyword>
<dbReference type="InterPro" id="IPR033690">
    <property type="entry name" value="Adenylat_kinase_CS"/>
</dbReference>
<feature type="binding site" evidence="9">
    <location>
        <position position="290"/>
    </location>
    <ligand>
        <name>a ribonucleoside 5'-phosphate</name>
        <dbReference type="ChEBI" id="CHEBI:58043"/>
    </ligand>
</feature>
<dbReference type="Proteomes" id="UP001150925">
    <property type="component" value="Unassembled WGS sequence"/>
</dbReference>
<feature type="binding site" evidence="9">
    <location>
        <position position="329"/>
    </location>
    <ligand>
        <name>ATP</name>
        <dbReference type="ChEBI" id="CHEBI:30616"/>
    </ligand>
</feature>
<comment type="subunit">
    <text evidence="9">Monomer.</text>
</comment>
<comment type="caution">
    <text evidence="10">The sequence shown here is derived from an EMBL/GenBank/DDBJ whole genome shotgun (WGS) entry which is preliminary data.</text>
</comment>
<dbReference type="GO" id="GO:0005634">
    <property type="term" value="C:nucleus"/>
    <property type="evidence" value="ECO:0007669"/>
    <property type="project" value="UniProtKB-SubCell"/>
</dbReference>
<keyword evidence="7 9" id="KW-0539">Nucleus</keyword>
<dbReference type="GO" id="GO:0016776">
    <property type="term" value="F:phosphotransferase activity, phosphate group as acceptor"/>
    <property type="evidence" value="ECO:0007669"/>
    <property type="project" value="InterPro"/>
</dbReference>
<keyword evidence="11" id="KW-1185">Reference proteome</keyword>
<dbReference type="OrthoDB" id="442176at2759"/>
<comment type="similarity">
    <text evidence="9">Belongs to the adenylate kinase family. UMP-CMP kinase subfamily.</text>
</comment>
<name>A0A9W8AW63_9FUNG</name>
<keyword evidence="4 9" id="KW-0418">Kinase</keyword>
<keyword evidence="2 9" id="KW-0808">Transferase</keyword>
<feature type="binding site" evidence="9">
    <location>
        <position position="301"/>
    </location>
    <ligand>
        <name>a ribonucleoside 5'-phosphate</name>
        <dbReference type="ChEBI" id="CHEBI:58043"/>
    </ligand>
</feature>
<proteinExistence type="inferred from homology"/>
<sequence length="359" mass="40388">MHQSLTGLLVRLQPHYPRFYSSLYRSQCGVNSLRVSAHLSSARSFSSSGCLLKPPKLEKKLQERLNKSGSSSSSTFESYWYRLRPHLPTVPAALCVLSIIVSYFYLQDLSKRDRIKAMEANAENAKLMADTGFNPNDTVDFHGLKFPKLKKEDSPFSLDNTTVVFVLGGPGAGKGTQCTRMVNDFGFVHLSAGDLLREEQNRPGSDYGELIKWCIREGQIVPEQVTITLLREAMKRSGAHKFLIDGFPRAMSQALAFEEVVCPARLVLNFECPEDVLQERLLKRGETSGRTDDNIQSIRKRFQTFVVSCYPVINYYTKQEKCITINSARSVDEVSSDVQRIMRKLLTVHPATPTPASDH</sequence>
<evidence type="ECO:0000313" key="10">
    <source>
        <dbReference type="EMBL" id="KAJ1969907.1"/>
    </source>
</evidence>
<dbReference type="CDD" id="cd01428">
    <property type="entry name" value="ADK"/>
    <property type="match status" value="1"/>
</dbReference>
<feature type="binding site" evidence="9">
    <location>
        <begin position="246"/>
        <end position="249"/>
    </location>
    <ligand>
        <name>a ribonucleoside 5'-phosphate</name>
        <dbReference type="ChEBI" id="CHEBI:58043"/>
    </ligand>
</feature>
<dbReference type="SUPFAM" id="SSF52540">
    <property type="entry name" value="P-loop containing nucleoside triphosphate hydrolases"/>
    <property type="match status" value="1"/>
</dbReference>
<feature type="region of interest" description="NMPbind" evidence="9">
    <location>
        <begin position="191"/>
        <end position="221"/>
    </location>
</feature>
<dbReference type="HAMAP" id="MF_03172">
    <property type="entry name" value="Adenylate_kinase_UMP_CMP_kin"/>
    <property type="match status" value="1"/>
</dbReference>
<evidence type="ECO:0000256" key="3">
    <source>
        <dbReference type="ARBA" id="ARBA00022741"/>
    </source>
</evidence>
<dbReference type="EC" id="2.7.4.14" evidence="9"/>
<dbReference type="GO" id="GO:0006221">
    <property type="term" value="P:pyrimidine nucleotide biosynthetic process"/>
    <property type="evidence" value="ECO:0007669"/>
    <property type="project" value="UniProtKB-UniRule"/>
</dbReference>
<dbReference type="PRINTS" id="PR00094">
    <property type="entry name" value="ADENYLTKNASE"/>
</dbReference>